<dbReference type="InterPro" id="IPR003758">
    <property type="entry name" value="LpxK"/>
</dbReference>
<feature type="transmembrane region" description="Helical" evidence="15">
    <location>
        <begin position="122"/>
        <end position="144"/>
    </location>
</feature>
<dbReference type="UniPathway" id="UPA00359">
    <property type="reaction ID" value="UER00482"/>
</dbReference>
<dbReference type="RefSeq" id="WP_052100058.1">
    <property type="nucleotide sequence ID" value="NZ_CAMCCI010000010.1"/>
</dbReference>
<comment type="pathway">
    <text evidence="2 13">Glycolipid biosynthesis; lipid IV(A) biosynthesis; lipid IV(A) from (3R)-3-hydroxytetradecanoyl-[acyl-carrier-protein] and UDP-N-acetyl-alpha-D-glucosamine: step 6/6.</text>
</comment>
<evidence type="ECO:0000256" key="11">
    <source>
        <dbReference type="ARBA" id="ARBA00023098"/>
    </source>
</evidence>
<dbReference type="AlphaFoldDB" id="A0A4U8UBA7"/>
<evidence type="ECO:0000256" key="8">
    <source>
        <dbReference type="ARBA" id="ARBA00022741"/>
    </source>
</evidence>
<evidence type="ECO:0000256" key="6">
    <source>
        <dbReference type="ARBA" id="ARBA00022556"/>
    </source>
</evidence>
<keyword evidence="8 13" id="KW-0547">Nucleotide-binding</keyword>
<dbReference type="NCBIfam" id="NF001892">
    <property type="entry name" value="PRK00652.1-5"/>
    <property type="match status" value="1"/>
</dbReference>
<proteinExistence type="inferred from homology"/>
<sequence>MQMDIKHDGESMESNEERDSKDSIKSKNMKSSKEVKQIETKSAPTNIKKDSIDSNITIKSSLKIESNEARLEKDSKDSVKSNMNTESLVNTNTECDTKQSKTTESSANKTGFIESYFFYPSFWHKILAFALLPFSCIYALITLYKKCFTKKRNFNVKILSIGNLVSGGSGKTPFCIALTNYLQTKGYTDIYVVLRGYKRKSKGLIQVSSNGAILVNVAQSGDEAMLIAMQTKASVIVSESRIKALEYIQTKDSKHSIVILDDAYRFNFNKFDILLEPKLKPYFPFVLPSGYYRFPESFYTKCDLHLKEDRDYKRSVSILYVKDSNRESKYILATAIANPSRLKPYLPENIIYEYYLADHAEFDCNTLKTLLEKYHATHILMTQKDYVKCLDFNLPFALLMLDVRIESSALKSIESFLNTESFLQSKARF</sequence>
<comment type="catalytic activity">
    <reaction evidence="13">
        <text>a lipid A disaccharide + ATP = a lipid IVA + ADP + H(+)</text>
        <dbReference type="Rhea" id="RHEA:67840"/>
        <dbReference type="ChEBI" id="CHEBI:15378"/>
        <dbReference type="ChEBI" id="CHEBI:30616"/>
        <dbReference type="ChEBI" id="CHEBI:176343"/>
        <dbReference type="ChEBI" id="CHEBI:176425"/>
        <dbReference type="ChEBI" id="CHEBI:456216"/>
        <dbReference type="EC" id="2.7.1.130"/>
    </reaction>
</comment>
<dbReference type="EC" id="2.7.1.130" evidence="3 13"/>
<protein>
    <recommendedName>
        <fullName evidence="4 13">Tetraacyldisaccharide 4'-kinase</fullName>
        <ecNumber evidence="3 13">2.7.1.130</ecNumber>
    </recommendedName>
    <alternativeName>
        <fullName evidence="12 13">Lipid A 4'-kinase</fullName>
    </alternativeName>
</protein>
<keyword evidence="7 13" id="KW-0808">Transferase</keyword>
<evidence type="ECO:0000256" key="4">
    <source>
        <dbReference type="ARBA" id="ARBA00016436"/>
    </source>
</evidence>
<dbReference type="PANTHER" id="PTHR42724:SF1">
    <property type="entry name" value="TETRAACYLDISACCHARIDE 4'-KINASE, MITOCHONDRIAL-RELATED"/>
    <property type="match status" value="1"/>
</dbReference>
<dbReference type="HAMAP" id="MF_00409">
    <property type="entry name" value="LpxK"/>
    <property type="match status" value="1"/>
</dbReference>
<evidence type="ECO:0000256" key="15">
    <source>
        <dbReference type="SAM" id="Phobius"/>
    </source>
</evidence>
<keyword evidence="9 13" id="KW-0418">Kinase</keyword>
<evidence type="ECO:0000313" key="16">
    <source>
        <dbReference type="EMBL" id="TLE11201.1"/>
    </source>
</evidence>
<organism evidence="16 17">
    <name type="scientific">Helicobacter bilis</name>
    <dbReference type="NCBI Taxonomy" id="37372"/>
    <lineage>
        <taxon>Bacteria</taxon>
        <taxon>Pseudomonadati</taxon>
        <taxon>Campylobacterota</taxon>
        <taxon>Epsilonproteobacteria</taxon>
        <taxon>Campylobacterales</taxon>
        <taxon>Helicobacteraceae</taxon>
        <taxon>Helicobacter</taxon>
    </lineage>
</organism>
<evidence type="ECO:0000256" key="5">
    <source>
        <dbReference type="ARBA" id="ARBA00022516"/>
    </source>
</evidence>
<feature type="binding site" evidence="13">
    <location>
        <begin position="165"/>
        <end position="172"/>
    </location>
    <ligand>
        <name>ATP</name>
        <dbReference type="ChEBI" id="CHEBI:30616"/>
    </ligand>
</feature>
<evidence type="ECO:0000256" key="3">
    <source>
        <dbReference type="ARBA" id="ARBA00012071"/>
    </source>
</evidence>
<dbReference type="GO" id="GO:0009029">
    <property type="term" value="F:lipid-A 4'-kinase activity"/>
    <property type="evidence" value="ECO:0007669"/>
    <property type="project" value="UniProtKB-UniRule"/>
</dbReference>
<dbReference type="GO" id="GO:0005886">
    <property type="term" value="C:plasma membrane"/>
    <property type="evidence" value="ECO:0007669"/>
    <property type="project" value="TreeGrafter"/>
</dbReference>
<dbReference type="EMBL" id="JRPJ02000008">
    <property type="protein sequence ID" value="TLE11201.1"/>
    <property type="molecule type" value="Genomic_DNA"/>
</dbReference>
<evidence type="ECO:0000256" key="9">
    <source>
        <dbReference type="ARBA" id="ARBA00022777"/>
    </source>
</evidence>
<dbReference type="Pfam" id="PF02606">
    <property type="entry name" value="LpxK"/>
    <property type="match status" value="1"/>
</dbReference>
<dbReference type="PANTHER" id="PTHR42724">
    <property type="entry name" value="TETRAACYLDISACCHARIDE 4'-KINASE"/>
    <property type="match status" value="1"/>
</dbReference>
<keyword evidence="10 13" id="KW-0067">ATP-binding</keyword>
<accession>A0A4U8UBA7</accession>
<evidence type="ECO:0000256" key="2">
    <source>
        <dbReference type="ARBA" id="ARBA00004870"/>
    </source>
</evidence>
<feature type="compositionally biased region" description="Basic and acidic residues" evidence="14">
    <location>
        <begin position="1"/>
        <end position="39"/>
    </location>
</feature>
<evidence type="ECO:0000256" key="14">
    <source>
        <dbReference type="SAM" id="MobiDB-lite"/>
    </source>
</evidence>
<keyword evidence="15" id="KW-0812">Transmembrane</keyword>
<comment type="function">
    <text evidence="1 13">Transfers the gamma-phosphate of ATP to the 4'-position of a tetraacyldisaccharide 1-phosphate intermediate (termed DS-1-P) to form tetraacyldisaccharide 1,4'-bis-phosphate (lipid IVA).</text>
</comment>
<keyword evidence="11 13" id="KW-0443">Lipid metabolism</keyword>
<dbReference type="GO" id="GO:0009244">
    <property type="term" value="P:lipopolysaccharide core region biosynthetic process"/>
    <property type="evidence" value="ECO:0007669"/>
    <property type="project" value="TreeGrafter"/>
</dbReference>
<dbReference type="GO" id="GO:0009245">
    <property type="term" value="P:lipid A biosynthetic process"/>
    <property type="evidence" value="ECO:0007669"/>
    <property type="project" value="UniProtKB-UniRule"/>
</dbReference>
<evidence type="ECO:0000256" key="10">
    <source>
        <dbReference type="ARBA" id="ARBA00022840"/>
    </source>
</evidence>
<evidence type="ECO:0000256" key="7">
    <source>
        <dbReference type="ARBA" id="ARBA00022679"/>
    </source>
</evidence>
<comment type="caution">
    <text evidence="16">The sequence shown here is derived from an EMBL/GenBank/DDBJ whole genome shotgun (WGS) entry which is preliminary data.</text>
</comment>
<keyword evidence="5 13" id="KW-0444">Lipid biosynthesis</keyword>
<keyword evidence="6 13" id="KW-0441">Lipid A biosynthesis</keyword>
<dbReference type="GO" id="GO:0005524">
    <property type="term" value="F:ATP binding"/>
    <property type="evidence" value="ECO:0007669"/>
    <property type="project" value="UniProtKB-UniRule"/>
</dbReference>
<name>A0A4U8UBA7_9HELI</name>
<keyword evidence="15" id="KW-1133">Transmembrane helix</keyword>
<dbReference type="Proteomes" id="UP000029857">
    <property type="component" value="Unassembled WGS sequence"/>
</dbReference>
<evidence type="ECO:0000256" key="1">
    <source>
        <dbReference type="ARBA" id="ARBA00002274"/>
    </source>
</evidence>
<comment type="similarity">
    <text evidence="13">Belongs to the LpxK family.</text>
</comment>
<feature type="region of interest" description="Disordered" evidence="14">
    <location>
        <begin position="1"/>
        <end position="46"/>
    </location>
</feature>
<evidence type="ECO:0000313" key="17">
    <source>
        <dbReference type="Proteomes" id="UP000029857"/>
    </source>
</evidence>
<evidence type="ECO:0000256" key="13">
    <source>
        <dbReference type="HAMAP-Rule" id="MF_00409"/>
    </source>
</evidence>
<keyword evidence="15" id="KW-0472">Membrane</keyword>
<gene>
    <name evidence="13" type="primary">lpxK</name>
    <name evidence="16" type="ORF">LS79_003590</name>
</gene>
<reference evidence="16 17" key="1">
    <citation type="journal article" date="2014" name="Genome Announc.">
        <title>Draft genome sequences of eight enterohepatic helicobacter species isolated from both laboratory and wild rodents.</title>
        <authorList>
            <person name="Sheh A."/>
            <person name="Shen Z."/>
            <person name="Fox J.G."/>
        </authorList>
    </citation>
    <scope>NUCLEOTIDE SEQUENCE [LARGE SCALE GENOMIC DNA]</scope>
    <source>
        <strain evidence="16 17">ATCC 49320</strain>
    </source>
</reference>
<evidence type="ECO:0000256" key="12">
    <source>
        <dbReference type="ARBA" id="ARBA00029757"/>
    </source>
</evidence>